<reference evidence="2" key="2">
    <citation type="submission" date="2015-01" db="EMBL/GenBank/DDBJ databases">
        <title>Evolutionary Origins and Diversification of the Mycorrhizal Mutualists.</title>
        <authorList>
            <consortium name="DOE Joint Genome Institute"/>
            <consortium name="Mycorrhizal Genomics Consortium"/>
            <person name="Kohler A."/>
            <person name="Kuo A."/>
            <person name="Nagy L.G."/>
            <person name="Floudas D."/>
            <person name="Copeland A."/>
            <person name="Barry K.W."/>
            <person name="Cichocki N."/>
            <person name="Veneault-Fourrey C."/>
            <person name="LaButti K."/>
            <person name="Lindquist E.A."/>
            <person name="Lipzen A."/>
            <person name="Lundell T."/>
            <person name="Morin E."/>
            <person name="Murat C."/>
            <person name="Riley R."/>
            <person name="Ohm R."/>
            <person name="Sun H."/>
            <person name="Tunlid A."/>
            <person name="Henrissat B."/>
            <person name="Grigoriev I.V."/>
            <person name="Hibbett D.S."/>
            <person name="Martin F."/>
        </authorList>
    </citation>
    <scope>NUCLEOTIDE SEQUENCE [LARGE SCALE GENOMIC DNA]</scope>
    <source>
        <strain evidence="2">441</strain>
    </source>
</reference>
<name>A0A0C9YYG6_9AGAM</name>
<sequence length="80" mass="9054">MSLVYIKFPDREDNAWKVQTPGRKAGRQEAVDPIKYTQGYFLRQLVPQLHYASGHLSPSSDGGLYGAWLSTEMEAGRRLL</sequence>
<keyword evidence="2" id="KW-1185">Reference proteome</keyword>
<evidence type="ECO:0000313" key="2">
    <source>
        <dbReference type="Proteomes" id="UP000054018"/>
    </source>
</evidence>
<protein>
    <submittedName>
        <fullName evidence="1">Unplaced genomic scaffold scaffold_62, whole genome shotgun sequence</fullName>
    </submittedName>
</protein>
<reference evidence="1 2" key="1">
    <citation type="submission" date="2014-04" db="EMBL/GenBank/DDBJ databases">
        <authorList>
            <consortium name="DOE Joint Genome Institute"/>
            <person name="Kuo A."/>
            <person name="Kohler A."/>
            <person name="Costa M.D."/>
            <person name="Nagy L.G."/>
            <person name="Floudas D."/>
            <person name="Copeland A."/>
            <person name="Barry K.W."/>
            <person name="Cichocki N."/>
            <person name="Veneault-Fourrey C."/>
            <person name="LaButti K."/>
            <person name="Lindquist E.A."/>
            <person name="Lipzen A."/>
            <person name="Lundell T."/>
            <person name="Morin E."/>
            <person name="Murat C."/>
            <person name="Sun H."/>
            <person name="Tunlid A."/>
            <person name="Henrissat B."/>
            <person name="Grigoriev I.V."/>
            <person name="Hibbett D.S."/>
            <person name="Martin F."/>
            <person name="Nordberg H.P."/>
            <person name="Cantor M.N."/>
            <person name="Hua S.X."/>
        </authorList>
    </citation>
    <scope>NUCLEOTIDE SEQUENCE [LARGE SCALE GENOMIC DNA]</scope>
    <source>
        <strain evidence="1 2">441</strain>
    </source>
</reference>
<dbReference type="HOGENOM" id="CLU_2590675_0_0_1"/>
<proteinExistence type="predicted"/>
<gene>
    <name evidence="1" type="ORF">PISMIDRAFT_680940</name>
</gene>
<dbReference type="AlphaFoldDB" id="A0A0C9YYG6"/>
<organism evidence="1 2">
    <name type="scientific">Pisolithus microcarpus 441</name>
    <dbReference type="NCBI Taxonomy" id="765257"/>
    <lineage>
        <taxon>Eukaryota</taxon>
        <taxon>Fungi</taxon>
        <taxon>Dikarya</taxon>
        <taxon>Basidiomycota</taxon>
        <taxon>Agaricomycotina</taxon>
        <taxon>Agaricomycetes</taxon>
        <taxon>Agaricomycetidae</taxon>
        <taxon>Boletales</taxon>
        <taxon>Sclerodermatineae</taxon>
        <taxon>Pisolithaceae</taxon>
        <taxon>Pisolithus</taxon>
    </lineage>
</organism>
<dbReference type="EMBL" id="KN833746">
    <property type="protein sequence ID" value="KIK21816.1"/>
    <property type="molecule type" value="Genomic_DNA"/>
</dbReference>
<evidence type="ECO:0000313" key="1">
    <source>
        <dbReference type="EMBL" id="KIK21816.1"/>
    </source>
</evidence>
<dbReference type="Proteomes" id="UP000054018">
    <property type="component" value="Unassembled WGS sequence"/>
</dbReference>
<accession>A0A0C9YYG6</accession>